<evidence type="ECO:0000256" key="1">
    <source>
        <dbReference type="SAM" id="SignalP"/>
    </source>
</evidence>
<evidence type="ECO:0000313" key="2">
    <source>
        <dbReference type="EMBL" id="KAB7503207.1"/>
    </source>
</evidence>
<dbReference type="AlphaFoldDB" id="A0A5N5TAD2"/>
<keyword evidence="1" id="KW-0732">Signal</keyword>
<organism evidence="2 3">
    <name type="scientific">Armadillidium nasatum</name>
    <dbReference type="NCBI Taxonomy" id="96803"/>
    <lineage>
        <taxon>Eukaryota</taxon>
        <taxon>Metazoa</taxon>
        <taxon>Ecdysozoa</taxon>
        <taxon>Arthropoda</taxon>
        <taxon>Crustacea</taxon>
        <taxon>Multicrustacea</taxon>
        <taxon>Malacostraca</taxon>
        <taxon>Eumalacostraca</taxon>
        <taxon>Peracarida</taxon>
        <taxon>Isopoda</taxon>
        <taxon>Oniscidea</taxon>
        <taxon>Crinocheta</taxon>
        <taxon>Armadillidiidae</taxon>
        <taxon>Armadillidium</taxon>
    </lineage>
</organism>
<feature type="signal peptide" evidence="1">
    <location>
        <begin position="1"/>
        <end position="19"/>
    </location>
</feature>
<accession>A0A5N5TAD2</accession>
<comment type="caution">
    <text evidence="2">The sequence shown here is derived from an EMBL/GenBank/DDBJ whole genome shotgun (WGS) entry which is preliminary data.</text>
</comment>
<protein>
    <submittedName>
        <fullName evidence="2">Uncharacterized protein</fullName>
    </submittedName>
</protein>
<reference evidence="2 3" key="1">
    <citation type="journal article" date="2019" name="PLoS Biol.">
        <title>Sex chromosomes control vertical transmission of feminizing Wolbachia symbionts in an isopod.</title>
        <authorList>
            <person name="Becking T."/>
            <person name="Chebbi M.A."/>
            <person name="Giraud I."/>
            <person name="Moumen B."/>
            <person name="Laverre T."/>
            <person name="Caubet Y."/>
            <person name="Peccoud J."/>
            <person name="Gilbert C."/>
            <person name="Cordaux R."/>
        </authorList>
    </citation>
    <scope>NUCLEOTIDE SEQUENCE [LARGE SCALE GENOMIC DNA]</scope>
    <source>
        <strain evidence="2">ANa2</strain>
        <tissue evidence="2">Whole body excluding digestive tract and cuticle</tissue>
    </source>
</reference>
<proteinExistence type="predicted"/>
<feature type="chain" id="PRO_5024441685" evidence="1">
    <location>
        <begin position="20"/>
        <end position="138"/>
    </location>
</feature>
<name>A0A5N5TAD2_9CRUS</name>
<gene>
    <name evidence="2" type="ORF">Anas_11138</name>
</gene>
<dbReference type="EMBL" id="SEYY01005647">
    <property type="protein sequence ID" value="KAB7503207.1"/>
    <property type="molecule type" value="Genomic_DNA"/>
</dbReference>
<keyword evidence="3" id="KW-1185">Reference proteome</keyword>
<evidence type="ECO:0000313" key="3">
    <source>
        <dbReference type="Proteomes" id="UP000326759"/>
    </source>
</evidence>
<dbReference type="Proteomes" id="UP000326759">
    <property type="component" value="Unassembled WGS sequence"/>
</dbReference>
<sequence length="138" mass="15495">MRLTSITVILSVCFLSAFAQKRDGECKIDVNKLSVEKFMNEAPPDWSFSCLNKRLITETIQNKEHVKGILECIHPDHPVCTKKGYSVAADEIFRRADPSTGGRCPSCTPELASLVEYALKLMQKLHPRELRLGLSYLG</sequence>